<dbReference type="PANTHER" id="PTHR37984">
    <property type="entry name" value="PROTEIN CBG26694"/>
    <property type="match status" value="1"/>
</dbReference>
<evidence type="ECO:0000259" key="4">
    <source>
        <dbReference type="Pfam" id="PF17919"/>
    </source>
</evidence>
<keyword evidence="2" id="KW-0496">Mitochondrion</keyword>
<dbReference type="InterPro" id="IPR043128">
    <property type="entry name" value="Rev_trsase/Diguanyl_cyclase"/>
</dbReference>
<evidence type="ECO:0000313" key="5">
    <source>
        <dbReference type="EMBL" id="RGP71820.1"/>
    </source>
</evidence>
<dbReference type="Proteomes" id="UP000266234">
    <property type="component" value="Unassembled WGS sequence"/>
</dbReference>
<gene>
    <name evidence="5" type="ORF">FLONG3_6934</name>
</gene>
<reference evidence="5 6" key="1">
    <citation type="journal article" date="2018" name="PLoS Pathog.">
        <title>Evolution of structural diversity of trichothecenes, a family of toxins produced by plant pathogenic and entomopathogenic fungi.</title>
        <authorList>
            <person name="Proctor R.H."/>
            <person name="McCormick S.P."/>
            <person name="Kim H.S."/>
            <person name="Cardoza R.E."/>
            <person name="Stanley A.M."/>
            <person name="Lindo L."/>
            <person name="Kelly A."/>
            <person name="Brown D.W."/>
            <person name="Lee T."/>
            <person name="Vaughan M.M."/>
            <person name="Alexander N.J."/>
            <person name="Busman M."/>
            <person name="Gutierrez S."/>
        </authorList>
    </citation>
    <scope>NUCLEOTIDE SEQUENCE [LARGE SCALE GENOMIC DNA]</scope>
    <source>
        <strain evidence="5 6">NRRL 20695</strain>
    </source>
</reference>
<proteinExistence type="predicted"/>
<dbReference type="FunFam" id="3.30.70.270:FF:000063">
    <property type="entry name" value="Zinc knuckle domaincontaining protein"/>
    <property type="match status" value="1"/>
</dbReference>
<dbReference type="InterPro" id="IPR043502">
    <property type="entry name" value="DNA/RNA_pol_sf"/>
</dbReference>
<protein>
    <submittedName>
        <fullName evidence="5">Pol poly</fullName>
    </submittedName>
</protein>
<dbReference type="SUPFAM" id="SSF56672">
    <property type="entry name" value="DNA/RNA polymerases"/>
    <property type="match status" value="1"/>
</dbReference>
<dbReference type="STRING" id="694270.A0A395SHD9"/>
<dbReference type="AlphaFoldDB" id="A0A395SHD9"/>
<dbReference type="InterPro" id="IPR050951">
    <property type="entry name" value="Retrovirus_Pol_polyprotein"/>
</dbReference>
<feature type="domain" description="Reverse transcriptase/retrotransposon-derived protein RNase H-like" evidence="4">
    <location>
        <begin position="52"/>
        <end position="150"/>
    </location>
</feature>
<sequence length="248" mass="28977">MPFGLTNAPVTFQKIINHVLRFANYYRRFIKDFSKIANPLTELTKKDQSFSWNNKAQDAFKRLKQAILSEPVLVMFDPEKEIKLETNTSDFALGGQIRQQDNNRKLHPIAFYSHKLHGAELNYPIYDKEFLAIFNYFKEFRHYLIGSKHQIKVYTNHKNIIHFTTTQKLNRQQTRYAEYLYKFDFVIIHRKGSDNSKANAISRQPDLNTGTIKAKEQLLKQTKEGGYKLTQQAQILGLLTKKKGAVTN</sequence>
<dbReference type="GO" id="GO:0005739">
    <property type="term" value="C:mitochondrion"/>
    <property type="evidence" value="ECO:0007669"/>
    <property type="project" value="UniProtKB-SubCell"/>
</dbReference>
<dbReference type="GO" id="GO:0003824">
    <property type="term" value="F:catalytic activity"/>
    <property type="evidence" value="ECO:0007669"/>
    <property type="project" value="UniProtKB-KW"/>
</dbReference>
<dbReference type="OrthoDB" id="5094105at2759"/>
<dbReference type="Gene3D" id="3.30.70.270">
    <property type="match status" value="1"/>
</dbReference>
<evidence type="ECO:0000256" key="3">
    <source>
        <dbReference type="ARBA" id="ARBA00023268"/>
    </source>
</evidence>
<dbReference type="CDD" id="cd09274">
    <property type="entry name" value="RNase_HI_RT_Ty3"/>
    <property type="match status" value="1"/>
</dbReference>
<evidence type="ECO:0000256" key="1">
    <source>
        <dbReference type="ARBA" id="ARBA00004173"/>
    </source>
</evidence>
<accession>A0A395SHD9</accession>
<dbReference type="EMBL" id="PXOG01000153">
    <property type="protein sequence ID" value="RGP71820.1"/>
    <property type="molecule type" value="Genomic_DNA"/>
</dbReference>
<comment type="subcellular location">
    <subcellularLocation>
        <location evidence="1">Mitochondrion</location>
    </subcellularLocation>
</comment>
<dbReference type="Pfam" id="PF17919">
    <property type="entry name" value="RT_RNaseH_2"/>
    <property type="match status" value="1"/>
</dbReference>
<evidence type="ECO:0000313" key="6">
    <source>
        <dbReference type="Proteomes" id="UP000266234"/>
    </source>
</evidence>
<dbReference type="PANTHER" id="PTHR37984:SF5">
    <property type="entry name" value="PROTEIN NYNRIN-LIKE"/>
    <property type="match status" value="1"/>
</dbReference>
<name>A0A395SHD9_9HYPO</name>
<dbReference type="Gene3D" id="3.10.20.370">
    <property type="match status" value="1"/>
</dbReference>
<evidence type="ECO:0000256" key="2">
    <source>
        <dbReference type="ARBA" id="ARBA00023128"/>
    </source>
</evidence>
<keyword evidence="6" id="KW-1185">Reference proteome</keyword>
<dbReference type="InterPro" id="IPR041577">
    <property type="entry name" value="RT_RNaseH_2"/>
</dbReference>
<keyword evidence="3" id="KW-0511">Multifunctional enzyme</keyword>
<organism evidence="5 6">
    <name type="scientific">Fusarium longipes</name>
    <dbReference type="NCBI Taxonomy" id="694270"/>
    <lineage>
        <taxon>Eukaryota</taxon>
        <taxon>Fungi</taxon>
        <taxon>Dikarya</taxon>
        <taxon>Ascomycota</taxon>
        <taxon>Pezizomycotina</taxon>
        <taxon>Sordariomycetes</taxon>
        <taxon>Hypocreomycetidae</taxon>
        <taxon>Hypocreales</taxon>
        <taxon>Nectriaceae</taxon>
        <taxon>Fusarium</taxon>
    </lineage>
</organism>
<comment type="caution">
    <text evidence="5">The sequence shown here is derived from an EMBL/GenBank/DDBJ whole genome shotgun (WGS) entry which is preliminary data.</text>
</comment>